<keyword evidence="1" id="KW-0614">Plasmid</keyword>
<dbReference type="RefSeq" id="WP_061330025.1">
    <property type="nucleotide sequence ID" value="NZ_BGCP01000080.1"/>
</dbReference>
<protein>
    <submittedName>
        <fullName evidence="1">Type-F conjugative transfer system pilin assembly protein TraF</fullName>
    </submittedName>
</protein>
<organism evidence="1 2">
    <name type="scientific">Escherichia coli</name>
    <dbReference type="NCBI Taxonomy" id="562"/>
    <lineage>
        <taxon>Bacteria</taxon>
        <taxon>Pseudomonadati</taxon>
        <taxon>Pseudomonadota</taxon>
        <taxon>Gammaproteobacteria</taxon>
        <taxon>Enterobacterales</taxon>
        <taxon>Enterobacteriaceae</taxon>
        <taxon>Escherichia</taxon>
    </lineage>
</organism>
<accession>A0A1L4J6H0</accession>
<dbReference type="InterPro" id="IPR039555">
    <property type="entry name" value="TraF/TrbB"/>
</dbReference>
<dbReference type="InterPro" id="IPR014110">
    <property type="entry name" value="TraF"/>
</dbReference>
<dbReference type="Pfam" id="PF13728">
    <property type="entry name" value="TraF"/>
    <property type="match status" value="1"/>
</dbReference>
<dbReference type="EMBL" id="CP055983">
    <property type="protein sequence ID" value="QMS41726.1"/>
    <property type="molecule type" value="Genomic_DNA"/>
</dbReference>
<gene>
    <name evidence="1" type="primary">traF</name>
    <name evidence="1" type="ORF">HVV39_27640</name>
</gene>
<name>A0A1L4J6H0_ECOLX</name>
<sequence>MKSVMLYLVATISLLVSGQTTAQREPVRTYVDEPIVGWHWYNEPQKQDEEETPPPATVPLTSLPPTTQMKVLQRMTEERLNTAILYPTVENFTAYMKMQNFWTSQASRFSAVATKSLLMHPELDYNLQYSHYNSTVPLQLQADQNRQVAAIRQLASQYGLFFFYRGNDALDGELAKVVQRFSDEYNVALIPVSMDGARSEALPQTRPDSGQAQRLGVTHLPALFLVEPGAERYQPLAYGFMTQDDLMKRFLSVATDFAPRS</sequence>
<geneLocation type="plasmid" evidence="2">
    <name>prhb01-c20_3</name>
</geneLocation>
<dbReference type="NCBIfam" id="NF010257">
    <property type="entry name" value="PRK13703.1"/>
    <property type="match status" value="1"/>
</dbReference>
<proteinExistence type="predicted"/>
<evidence type="ECO:0000313" key="1">
    <source>
        <dbReference type="EMBL" id="QMS41726.1"/>
    </source>
</evidence>
<dbReference type="AlphaFoldDB" id="A0A1L4J6H0"/>
<evidence type="ECO:0000313" key="2">
    <source>
        <dbReference type="Proteomes" id="UP000514533"/>
    </source>
</evidence>
<dbReference type="NCBIfam" id="TIGR02739">
    <property type="entry name" value="TraF"/>
    <property type="match status" value="1"/>
</dbReference>
<dbReference type="Proteomes" id="UP000514533">
    <property type="component" value="Plasmid pRHB01-C20_3"/>
</dbReference>
<reference evidence="1 2" key="1">
    <citation type="submission" date="2020-06" db="EMBL/GenBank/DDBJ databases">
        <title>REHAB project genomes.</title>
        <authorList>
            <person name="Shaw L.P."/>
        </authorList>
    </citation>
    <scope>NUCLEOTIDE SEQUENCE [LARGE SCALE GENOMIC DNA]</scope>
    <source>
        <strain evidence="1 2">RHB01-C20</strain>
        <plasmid evidence="2">prhb01-c20_3</plasmid>
    </source>
</reference>